<accession>A0A0M3DIR9</accession>
<dbReference type="AlphaFoldDB" id="A0A0M3DIR9"/>
<keyword evidence="4 5" id="KW-0472">Membrane</keyword>
<gene>
    <name evidence="6" type="ORF">VN21_04155</name>
</gene>
<comment type="subcellular location">
    <subcellularLocation>
        <location evidence="1">Membrane</location>
        <topology evidence="1">Multi-pass membrane protein</topology>
    </subcellularLocation>
</comment>
<sequence length="276" mass="31708">MKTTMLSYIKEDSPIHNLTGATKLIFFMAWSIASMITYDTRVLVGMLVLSLIIFKISKVKFKDVAFVIYFILFFMVLNNIAIFILGPYQGVEIYGTRTDLIKLIGPYTVTAEQLFYQLNFNLKIFATIPMALLFIVTTDPSEFAASLNKLGINYKIAYSVAIALRYIPDIQRDYHDISYAQQARGIDMSKKEKLGKRIKNISSILMPLIFSSLERIEVISCAMELRGFGNKRKRTWYNARKFRTSDYVAILLAIVILFGSLYITFKNGNRFYNPFV</sequence>
<dbReference type="Pfam" id="PF02361">
    <property type="entry name" value="CbiQ"/>
    <property type="match status" value="1"/>
</dbReference>
<comment type="caution">
    <text evidence="6">The sequence shown here is derived from an EMBL/GenBank/DDBJ whole genome shotgun (WGS) entry which is preliminary data.</text>
</comment>
<dbReference type="PANTHER" id="PTHR33514:SF1">
    <property type="entry name" value="ABC TRANSPORTER PERMEASE"/>
    <property type="match status" value="1"/>
</dbReference>
<keyword evidence="7" id="KW-1185">Reference proteome</keyword>
<dbReference type="Proteomes" id="UP000034407">
    <property type="component" value="Unassembled WGS sequence"/>
</dbReference>
<dbReference type="OrthoDB" id="8635523at2"/>
<feature type="transmembrane region" description="Helical" evidence="5">
    <location>
        <begin position="114"/>
        <end position="136"/>
    </location>
</feature>
<evidence type="ECO:0000313" key="6">
    <source>
        <dbReference type="EMBL" id="KKY02253.1"/>
    </source>
</evidence>
<feature type="transmembrane region" description="Helical" evidence="5">
    <location>
        <begin position="24"/>
        <end position="54"/>
    </location>
</feature>
<dbReference type="PANTHER" id="PTHR33514">
    <property type="entry name" value="PROTEIN ABCI12, CHLOROPLASTIC"/>
    <property type="match status" value="1"/>
</dbReference>
<evidence type="ECO:0000313" key="7">
    <source>
        <dbReference type="Proteomes" id="UP000034407"/>
    </source>
</evidence>
<evidence type="ECO:0000256" key="4">
    <source>
        <dbReference type="ARBA" id="ARBA00023136"/>
    </source>
</evidence>
<feature type="transmembrane region" description="Helical" evidence="5">
    <location>
        <begin position="247"/>
        <end position="265"/>
    </location>
</feature>
<feature type="transmembrane region" description="Helical" evidence="5">
    <location>
        <begin position="66"/>
        <end position="88"/>
    </location>
</feature>
<evidence type="ECO:0000256" key="1">
    <source>
        <dbReference type="ARBA" id="ARBA00004141"/>
    </source>
</evidence>
<evidence type="ECO:0000256" key="2">
    <source>
        <dbReference type="ARBA" id="ARBA00022692"/>
    </source>
</evidence>
<organism evidence="6 7">
    <name type="scientific">Paraclostridium benzoelyticum</name>
    <dbReference type="NCBI Taxonomy" id="1629550"/>
    <lineage>
        <taxon>Bacteria</taxon>
        <taxon>Bacillati</taxon>
        <taxon>Bacillota</taxon>
        <taxon>Clostridia</taxon>
        <taxon>Peptostreptococcales</taxon>
        <taxon>Peptostreptococcaceae</taxon>
        <taxon>Paraclostridium</taxon>
    </lineage>
</organism>
<dbReference type="RefSeq" id="WP_024620006.1">
    <property type="nucleotide sequence ID" value="NZ_JBCLWQ010000002.1"/>
</dbReference>
<keyword evidence="3 5" id="KW-1133">Transmembrane helix</keyword>
<dbReference type="PATRIC" id="fig|1629550.3.peg.3534"/>
<dbReference type="CDD" id="cd16914">
    <property type="entry name" value="EcfT"/>
    <property type="match status" value="1"/>
</dbReference>
<evidence type="ECO:0000256" key="5">
    <source>
        <dbReference type="SAM" id="Phobius"/>
    </source>
</evidence>
<dbReference type="EMBL" id="LBBT01000089">
    <property type="protein sequence ID" value="KKY02253.1"/>
    <property type="molecule type" value="Genomic_DNA"/>
</dbReference>
<dbReference type="GO" id="GO:0005886">
    <property type="term" value="C:plasma membrane"/>
    <property type="evidence" value="ECO:0007669"/>
    <property type="project" value="UniProtKB-ARBA"/>
</dbReference>
<evidence type="ECO:0000256" key="3">
    <source>
        <dbReference type="ARBA" id="ARBA00022989"/>
    </source>
</evidence>
<keyword evidence="2 5" id="KW-0812">Transmembrane</keyword>
<dbReference type="InterPro" id="IPR003339">
    <property type="entry name" value="ABC/ECF_trnsptr_transmembrane"/>
</dbReference>
<reference evidence="6 7" key="1">
    <citation type="submission" date="2015-04" db="EMBL/GenBank/DDBJ databases">
        <title>Microcin producing Clostridium sp. JC272T.</title>
        <authorList>
            <person name="Jyothsna T."/>
            <person name="Sasikala C."/>
            <person name="Ramana C."/>
        </authorList>
    </citation>
    <scope>NUCLEOTIDE SEQUENCE [LARGE SCALE GENOMIC DNA]</scope>
    <source>
        <strain evidence="6 7">JC272</strain>
    </source>
</reference>
<name>A0A0M3DIR9_9FIRM</name>
<proteinExistence type="predicted"/>
<protein>
    <submittedName>
        <fullName evidence="6">Membrane protein</fullName>
    </submittedName>
</protein>